<dbReference type="InterPro" id="IPR020904">
    <property type="entry name" value="Sc_DH/Rdtase_CS"/>
</dbReference>
<evidence type="ECO:0000313" key="4">
    <source>
        <dbReference type="EMBL" id="NIF23894.1"/>
    </source>
</evidence>
<dbReference type="RefSeq" id="WP_167017513.1">
    <property type="nucleotide sequence ID" value="NZ_VWXF01000010.1"/>
</dbReference>
<dbReference type="Proteomes" id="UP001515683">
    <property type="component" value="Unassembled WGS sequence"/>
</dbReference>
<comment type="similarity">
    <text evidence="1 3">Belongs to the short-chain dehydrogenases/reductases (SDR) family.</text>
</comment>
<dbReference type="CDD" id="cd05233">
    <property type="entry name" value="SDR_c"/>
    <property type="match status" value="1"/>
</dbReference>
<dbReference type="InterPro" id="IPR002347">
    <property type="entry name" value="SDR_fam"/>
</dbReference>
<dbReference type="EMBL" id="VWXF01000010">
    <property type="protein sequence ID" value="NIF23894.1"/>
    <property type="molecule type" value="Genomic_DNA"/>
</dbReference>
<protein>
    <submittedName>
        <fullName evidence="4">SDR family oxidoreductase</fullName>
    </submittedName>
</protein>
<keyword evidence="2" id="KW-0560">Oxidoreductase</keyword>
<keyword evidence="5" id="KW-1185">Reference proteome</keyword>
<gene>
    <name evidence="4" type="ORF">F3J40_20140</name>
</gene>
<dbReference type="InterPro" id="IPR036291">
    <property type="entry name" value="NAD(P)-bd_dom_sf"/>
</dbReference>
<accession>A0ABX0RKG5</accession>
<evidence type="ECO:0000256" key="2">
    <source>
        <dbReference type="ARBA" id="ARBA00023002"/>
    </source>
</evidence>
<dbReference type="PANTHER" id="PTHR43008">
    <property type="entry name" value="BENZIL REDUCTASE"/>
    <property type="match status" value="1"/>
</dbReference>
<organism evidence="4 5">
    <name type="scientific">Candidatus Pantoea multigeneris</name>
    <dbReference type="NCBI Taxonomy" id="2608357"/>
    <lineage>
        <taxon>Bacteria</taxon>
        <taxon>Pseudomonadati</taxon>
        <taxon>Pseudomonadota</taxon>
        <taxon>Gammaproteobacteria</taxon>
        <taxon>Enterobacterales</taxon>
        <taxon>Erwiniaceae</taxon>
        <taxon>Pantoea</taxon>
    </lineage>
</organism>
<dbReference type="PROSITE" id="PS00061">
    <property type="entry name" value="ADH_SHORT"/>
    <property type="match status" value="1"/>
</dbReference>
<proteinExistence type="inferred from homology"/>
<name>A0ABX0RKG5_9GAMM</name>
<sequence>MPDNIIIRDNVAVITGAAHGIGAAMARRFAAEGMQLSLFDRDGQALFSLSETFAVKTCCTVGDVASTEDLQILYDNTMAEFGSVSLLVNNAAVNTGAGPWDEPELWLKHLQSNLLPAITLQHLFVPGMISHHAPAAVVNLGSKEGITTPPGNAAYSAGKAAIKVLTEQLAHELRQAVGDRVTAHLLIPGYTWTPMNFPGMDEKNDCQPEAAWTAAQVVDYFITGFTKGDFYILCPDNEVTPEMDAKRIAWASQDIIENRPALSRWHHDWKKQFDAWMKNSL</sequence>
<dbReference type="PRINTS" id="PR00081">
    <property type="entry name" value="GDHRDH"/>
</dbReference>
<evidence type="ECO:0000313" key="5">
    <source>
        <dbReference type="Proteomes" id="UP001515683"/>
    </source>
</evidence>
<dbReference type="SUPFAM" id="SSF51735">
    <property type="entry name" value="NAD(P)-binding Rossmann-fold domains"/>
    <property type="match status" value="1"/>
</dbReference>
<dbReference type="PRINTS" id="PR00080">
    <property type="entry name" value="SDRFAMILY"/>
</dbReference>
<dbReference type="Gene3D" id="3.40.50.720">
    <property type="entry name" value="NAD(P)-binding Rossmann-like Domain"/>
    <property type="match status" value="1"/>
</dbReference>
<evidence type="ECO:0000256" key="3">
    <source>
        <dbReference type="RuleBase" id="RU000363"/>
    </source>
</evidence>
<dbReference type="PANTHER" id="PTHR43008:SF7">
    <property type="entry name" value="SHORT CHAIN DEHYDROGENASE_REDUCTASE (AFU_ORTHOLOGUE AFUA_2G00830)"/>
    <property type="match status" value="1"/>
</dbReference>
<comment type="caution">
    <text evidence="4">The sequence shown here is derived from an EMBL/GenBank/DDBJ whole genome shotgun (WGS) entry which is preliminary data.</text>
</comment>
<evidence type="ECO:0000256" key="1">
    <source>
        <dbReference type="ARBA" id="ARBA00006484"/>
    </source>
</evidence>
<reference evidence="4 5" key="1">
    <citation type="journal article" date="2019" name="bioRxiv">
        <title>Bacteria contribute to plant secondary compound degradation in a generalist herbivore system.</title>
        <authorList>
            <person name="Francoeur C.B."/>
            <person name="Khadempour L."/>
            <person name="Moreira-Soto R.D."/>
            <person name="Gotting K."/>
            <person name="Book A.J."/>
            <person name="Pinto-Tomas A.A."/>
            <person name="Keefover-Ring K."/>
            <person name="Currie C.R."/>
        </authorList>
    </citation>
    <scope>NUCLEOTIDE SEQUENCE [LARGE SCALE GENOMIC DNA]</scope>
    <source>
        <strain evidence="4">Acro-835</strain>
    </source>
</reference>
<dbReference type="Pfam" id="PF00106">
    <property type="entry name" value="adh_short"/>
    <property type="match status" value="1"/>
</dbReference>